<dbReference type="AlphaFoldDB" id="A0AA35KW00"/>
<dbReference type="EMBL" id="OX395135">
    <property type="protein sequence ID" value="CAI5785345.1"/>
    <property type="molecule type" value="Genomic_DNA"/>
</dbReference>
<organism evidence="1 2">
    <name type="scientific">Podarcis lilfordi</name>
    <name type="common">Lilford's wall lizard</name>
    <dbReference type="NCBI Taxonomy" id="74358"/>
    <lineage>
        <taxon>Eukaryota</taxon>
        <taxon>Metazoa</taxon>
        <taxon>Chordata</taxon>
        <taxon>Craniata</taxon>
        <taxon>Vertebrata</taxon>
        <taxon>Euteleostomi</taxon>
        <taxon>Lepidosauria</taxon>
        <taxon>Squamata</taxon>
        <taxon>Bifurcata</taxon>
        <taxon>Unidentata</taxon>
        <taxon>Episquamata</taxon>
        <taxon>Laterata</taxon>
        <taxon>Lacertibaenia</taxon>
        <taxon>Lacertidae</taxon>
        <taxon>Podarcis</taxon>
    </lineage>
</organism>
<protein>
    <submittedName>
        <fullName evidence="1">Uncharacterized protein</fullName>
    </submittedName>
</protein>
<proteinExistence type="predicted"/>
<reference evidence="1" key="1">
    <citation type="submission" date="2022-12" db="EMBL/GenBank/DDBJ databases">
        <authorList>
            <person name="Alioto T."/>
            <person name="Alioto T."/>
            <person name="Gomez Garrido J."/>
        </authorList>
    </citation>
    <scope>NUCLEOTIDE SEQUENCE</scope>
</reference>
<dbReference type="Proteomes" id="UP001178461">
    <property type="component" value="Chromosome 10"/>
</dbReference>
<keyword evidence="2" id="KW-1185">Reference proteome</keyword>
<gene>
    <name evidence="1" type="ORF">PODLI_1B001863</name>
</gene>
<evidence type="ECO:0000313" key="2">
    <source>
        <dbReference type="Proteomes" id="UP001178461"/>
    </source>
</evidence>
<evidence type="ECO:0000313" key="1">
    <source>
        <dbReference type="EMBL" id="CAI5785345.1"/>
    </source>
</evidence>
<accession>A0AA35KW00</accession>
<name>A0AA35KW00_9SAUR</name>
<sequence length="73" mass="8658">MLNRIMKKRALEHSRLAKEWKSKSCVSHFQRLCLHFKSRKWHHLLDDNESFVPLFGKSQSLYFSSPISRLQGG</sequence>